<dbReference type="AlphaFoldDB" id="A0A6J4SQ24"/>
<sequence length="132" mass="13972">MVVSLLVGLVLVALMLRGFVRRDGGADVEEFADSLEHEHLRRVAEAGISSLAPGAIRLAEMEREGGGELCGGPTAVREFWRRFAAASASVERDPAFALEELGVLPGLLEEALGGAGPKAVPARGKPRREDGR</sequence>
<dbReference type="EMBL" id="CADCVK010000384">
    <property type="protein sequence ID" value="CAA9501484.1"/>
    <property type="molecule type" value="Genomic_DNA"/>
</dbReference>
<proteinExistence type="predicted"/>
<organism evidence="1">
    <name type="scientific">uncultured Rubrobacteraceae bacterium</name>
    <dbReference type="NCBI Taxonomy" id="349277"/>
    <lineage>
        <taxon>Bacteria</taxon>
        <taxon>Bacillati</taxon>
        <taxon>Actinomycetota</taxon>
        <taxon>Rubrobacteria</taxon>
        <taxon>Rubrobacterales</taxon>
        <taxon>Rubrobacteraceae</taxon>
        <taxon>environmental samples</taxon>
    </lineage>
</organism>
<evidence type="ECO:0000313" key="1">
    <source>
        <dbReference type="EMBL" id="CAA9501484.1"/>
    </source>
</evidence>
<accession>A0A6J4SQ24</accession>
<protein>
    <submittedName>
        <fullName evidence="1">Uncharacterized protein</fullName>
    </submittedName>
</protein>
<name>A0A6J4SQ24_9ACTN</name>
<reference evidence="1" key="1">
    <citation type="submission" date="2020-02" db="EMBL/GenBank/DDBJ databases">
        <authorList>
            <person name="Meier V. D."/>
        </authorList>
    </citation>
    <scope>NUCLEOTIDE SEQUENCE</scope>
    <source>
        <strain evidence="1">AVDCRST_MAG12</strain>
    </source>
</reference>
<gene>
    <name evidence="1" type="ORF">AVDCRST_MAG12-2686</name>
</gene>